<feature type="transmembrane region" description="Helical" evidence="8">
    <location>
        <begin position="105"/>
        <end position="124"/>
    </location>
</feature>
<feature type="region of interest" description="Disordered" evidence="7">
    <location>
        <begin position="1"/>
        <end position="29"/>
    </location>
</feature>
<name>A0A8H7K7N7_BIOOC</name>
<feature type="transmembrane region" description="Helical" evidence="8">
    <location>
        <begin position="434"/>
        <end position="457"/>
    </location>
</feature>
<feature type="transmembrane region" description="Helical" evidence="8">
    <location>
        <begin position="306"/>
        <end position="326"/>
    </location>
</feature>
<dbReference type="SUPFAM" id="SSF103473">
    <property type="entry name" value="MFS general substrate transporter"/>
    <property type="match status" value="2"/>
</dbReference>
<evidence type="ECO:0000256" key="8">
    <source>
        <dbReference type="SAM" id="Phobius"/>
    </source>
</evidence>
<feature type="transmembrane region" description="Helical" evidence="8">
    <location>
        <begin position="39"/>
        <end position="63"/>
    </location>
</feature>
<dbReference type="InterPro" id="IPR020846">
    <property type="entry name" value="MFS_dom"/>
</dbReference>
<evidence type="ECO:0000256" key="1">
    <source>
        <dbReference type="ARBA" id="ARBA00004141"/>
    </source>
</evidence>
<feature type="compositionally biased region" description="Basic and acidic residues" evidence="7">
    <location>
        <begin position="1"/>
        <end position="10"/>
    </location>
</feature>
<organism evidence="10 11">
    <name type="scientific">Bionectria ochroleuca</name>
    <name type="common">Gliocladium roseum</name>
    <dbReference type="NCBI Taxonomy" id="29856"/>
    <lineage>
        <taxon>Eukaryota</taxon>
        <taxon>Fungi</taxon>
        <taxon>Dikarya</taxon>
        <taxon>Ascomycota</taxon>
        <taxon>Pezizomycotina</taxon>
        <taxon>Sordariomycetes</taxon>
        <taxon>Hypocreomycetidae</taxon>
        <taxon>Hypocreales</taxon>
        <taxon>Bionectriaceae</taxon>
        <taxon>Clonostachys</taxon>
    </lineage>
</organism>
<keyword evidence="3" id="KW-0813">Transport</keyword>
<feature type="transmembrane region" description="Helical" evidence="8">
    <location>
        <begin position="194"/>
        <end position="213"/>
    </location>
</feature>
<comment type="subcellular location">
    <subcellularLocation>
        <location evidence="1">Membrane</location>
        <topology evidence="1">Multi-pass membrane protein</topology>
    </subcellularLocation>
</comment>
<feature type="transmembrane region" description="Helical" evidence="8">
    <location>
        <begin position="512"/>
        <end position="531"/>
    </location>
</feature>
<feature type="domain" description="Major facilitator superfamily (MFS) profile" evidence="9">
    <location>
        <begin position="41"/>
        <end position="535"/>
    </location>
</feature>
<feature type="transmembrane region" description="Helical" evidence="8">
    <location>
        <begin position="165"/>
        <end position="188"/>
    </location>
</feature>
<dbReference type="Pfam" id="PF07690">
    <property type="entry name" value="MFS_1"/>
    <property type="match status" value="1"/>
</dbReference>
<dbReference type="PANTHER" id="PTHR23501">
    <property type="entry name" value="MAJOR FACILITATOR SUPERFAMILY"/>
    <property type="match status" value="1"/>
</dbReference>
<dbReference type="AlphaFoldDB" id="A0A8H7K7N7"/>
<sequence length="539" mass="56569">MEPPGEKHAVSVDNSGGDSSSQQEAGQASPRQVHGWKWAVVYLSILTTVFLFALDNTIVAAIQVPILNTLGHVELLPWIGTGFALGSTAILPWGKAYGIFSVKWLFIFNIILFEIGSAICGAAPNMTAFIIGRVIAGVGGCGMYSGALSYIAFTTSLKERPAYMGGSAVIWGVGSVLGPVVGGAFAISSATWRWAFYINLVIGAVFAPAYIFLLPNIQLLAGKPLVQRLGMLDWVGTTIFIAGSVCFTMAITFSGLTYPWSSGSAIALWVMTGVLLLCTIAVTIWHPLSTKEGRLIPAHFFRRPEILNLALQTFLASGVMLSGAYYIPLFFAFTEGDEAMEAGIRLLPFICLLVFFSLANGIVMPTTGHYFPWFVVGAVVSSVGAGLMTTADSSTSAAKIYGFTILVGAGIGSYVVAGFSVIQALVPVEDVASAVGFAGVSQILGTVVFLAVSGSVMSNTAAKLIAPLLPADTPTEFVHDLVAGTSSAAFQSLDSELASRVVEKVAKSIGNVWILNVAACALSAVCALFLGRKKLNLTG</sequence>
<evidence type="ECO:0000313" key="11">
    <source>
        <dbReference type="Proteomes" id="UP000616885"/>
    </source>
</evidence>
<feature type="transmembrane region" description="Helical" evidence="8">
    <location>
        <begin position="346"/>
        <end position="363"/>
    </location>
</feature>
<feature type="transmembrane region" description="Helical" evidence="8">
    <location>
        <begin position="370"/>
        <end position="388"/>
    </location>
</feature>
<evidence type="ECO:0000256" key="7">
    <source>
        <dbReference type="SAM" id="MobiDB-lite"/>
    </source>
</evidence>
<dbReference type="EMBL" id="JADCTT010000014">
    <property type="protein sequence ID" value="KAF9744788.1"/>
    <property type="molecule type" value="Genomic_DNA"/>
</dbReference>
<dbReference type="FunFam" id="1.20.1250.20:FF:000429">
    <property type="entry name" value="MFS drug efflux transporter, putative"/>
    <property type="match status" value="1"/>
</dbReference>
<accession>A0A8H7K7N7</accession>
<feature type="transmembrane region" description="Helical" evidence="8">
    <location>
        <begin position="400"/>
        <end position="422"/>
    </location>
</feature>
<keyword evidence="5 8" id="KW-1133">Transmembrane helix</keyword>
<comment type="similarity">
    <text evidence="2">Belongs to the major facilitator superfamily. TCR/Tet family.</text>
</comment>
<evidence type="ECO:0000256" key="3">
    <source>
        <dbReference type="ARBA" id="ARBA00022448"/>
    </source>
</evidence>
<comment type="caution">
    <text evidence="10">The sequence shown here is derived from an EMBL/GenBank/DDBJ whole genome shotgun (WGS) entry which is preliminary data.</text>
</comment>
<feature type="transmembrane region" description="Helical" evidence="8">
    <location>
        <begin position="266"/>
        <end position="285"/>
    </location>
</feature>
<dbReference type="PROSITE" id="PS50850">
    <property type="entry name" value="MFS"/>
    <property type="match status" value="1"/>
</dbReference>
<proteinExistence type="inferred from homology"/>
<feature type="transmembrane region" description="Helical" evidence="8">
    <location>
        <begin position="234"/>
        <end position="260"/>
    </location>
</feature>
<feature type="transmembrane region" description="Helical" evidence="8">
    <location>
        <begin position="75"/>
        <end position="93"/>
    </location>
</feature>
<feature type="compositionally biased region" description="Low complexity" evidence="7">
    <location>
        <begin position="11"/>
        <end position="23"/>
    </location>
</feature>
<evidence type="ECO:0000259" key="9">
    <source>
        <dbReference type="PROSITE" id="PS50850"/>
    </source>
</evidence>
<protein>
    <recommendedName>
        <fullName evidence="9">Major facilitator superfamily (MFS) profile domain-containing protein</fullName>
    </recommendedName>
</protein>
<evidence type="ECO:0000256" key="6">
    <source>
        <dbReference type="ARBA" id="ARBA00023136"/>
    </source>
</evidence>
<dbReference type="InterPro" id="IPR011701">
    <property type="entry name" value="MFS"/>
</dbReference>
<reference evidence="10" key="1">
    <citation type="submission" date="2020-10" db="EMBL/GenBank/DDBJ databases">
        <title>High-Quality Genome Resource of Clonostachys rosea strain S41 by Oxford Nanopore Long-Read Sequencing.</title>
        <authorList>
            <person name="Wang H."/>
        </authorList>
    </citation>
    <scope>NUCLEOTIDE SEQUENCE</scope>
    <source>
        <strain evidence="10">S41</strain>
    </source>
</reference>
<dbReference type="Gene3D" id="1.20.1250.20">
    <property type="entry name" value="MFS general substrate transporter like domains"/>
    <property type="match status" value="2"/>
</dbReference>
<dbReference type="GO" id="GO:0005886">
    <property type="term" value="C:plasma membrane"/>
    <property type="evidence" value="ECO:0007669"/>
    <property type="project" value="TreeGrafter"/>
</dbReference>
<keyword evidence="6 8" id="KW-0472">Membrane</keyword>
<dbReference type="GO" id="GO:0022857">
    <property type="term" value="F:transmembrane transporter activity"/>
    <property type="evidence" value="ECO:0007669"/>
    <property type="project" value="InterPro"/>
</dbReference>
<gene>
    <name evidence="10" type="ORF">IM811_005569</name>
</gene>
<feature type="transmembrane region" description="Helical" evidence="8">
    <location>
        <begin position="130"/>
        <end position="153"/>
    </location>
</feature>
<evidence type="ECO:0000256" key="4">
    <source>
        <dbReference type="ARBA" id="ARBA00022692"/>
    </source>
</evidence>
<dbReference type="InterPro" id="IPR036259">
    <property type="entry name" value="MFS_trans_sf"/>
</dbReference>
<evidence type="ECO:0000256" key="5">
    <source>
        <dbReference type="ARBA" id="ARBA00022989"/>
    </source>
</evidence>
<dbReference type="Proteomes" id="UP000616885">
    <property type="component" value="Unassembled WGS sequence"/>
</dbReference>
<dbReference type="PANTHER" id="PTHR23501:SF12">
    <property type="entry name" value="MAJOR FACILITATOR SUPERFAMILY (MFS) PROFILE DOMAIN-CONTAINING PROTEIN-RELATED"/>
    <property type="match status" value="1"/>
</dbReference>
<evidence type="ECO:0000313" key="10">
    <source>
        <dbReference type="EMBL" id="KAF9744788.1"/>
    </source>
</evidence>
<keyword evidence="4 8" id="KW-0812">Transmembrane</keyword>
<evidence type="ECO:0000256" key="2">
    <source>
        <dbReference type="ARBA" id="ARBA00007520"/>
    </source>
</evidence>